<protein>
    <submittedName>
        <fullName evidence="3">PDZ domain-containing protein</fullName>
    </submittedName>
</protein>
<feature type="chain" id="PRO_5046576759" evidence="1">
    <location>
        <begin position="29"/>
        <end position="608"/>
    </location>
</feature>
<dbReference type="SMART" id="SM00228">
    <property type="entry name" value="PDZ"/>
    <property type="match status" value="1"/>
</dbReference>
<accession>A0ABP8IH31</accession>
<dbReference type="Proteomes" id="UP001501153">
    <property type="component" value="Unassembled WGS sequence"/>
</dbReference>
<dbReference type="Pfam" id="PF13180">
    <property type="entry name" value="PDZ_2"/>
    <property type="match status" value="1"/>
</dbReference>
<sequence length="608" mass="67644">MLKNPLSFFRRYALTAALALAAPLAALAAPAPSLRYTLAMPAPQTHYFEVRMDLGGFGSEYTDIKMPVWAPGSYLVREFARHVEGLQAQTPDGKALPVEKINKNTWRVRHSKQPDFQVSYRVYAYELSVRTSFIDADHGYLNGSSVFMYPADKKDLGSTVTVEPAAGWARVSTALRPVPGKAKFTFKSDSYDELADSPMEIGNHKVLQFTANGTPHEVAMYGTYTADEPKLLADMQKVCEESHKVVGKNPLDRPYVFIVHNVERGGGGLEHLYSTTLVVGRNAYQTPAGYSSYLGLVAHEYFHLWNVKRIRPVALGPFNYDEENYTRMLWVSEGMTEYMSNVIVERAGFQSQQEYLNDMASQMTSVENTPGNKVQPVSEASFDAWIRYYRPNENSPNSQISYYDKGQMVGLVLDLMILEASKGEKQLDDVFRLLYDKYYLQLKRGFTDQEFQDAVATVAGRRFDDFFKNSVYGTKTLDYATTLGYAGLAVSTSPLSADGSLGANIANRGGRLLVTGIERDGAAWAGGLNVNDEILQINGAAASEEALKQLAGRPAGTEVKLQVKRDGLPRELTLKMQPVRGVRYQIQPMPSPSAQQQKILAKWLSPKK</sequence>
<dbReference type="Pfam" id="PF17899">
    <property type="entry name" value="Peptidase_M61_N"/>
    <property type="match status" value="1"/>
</dbReference>
<keyword evidence="4" id="KW-1185">Reference proteome</keyword>
<dbReference type="InterPro" id="IPR027268">
    <property type="entry name" value="Peptidase_M4/M1_CTD_sf"/>
</dbReference>
<dbReference type="Gene3D" id="1.10.390.10">
    <property type="entry name" value="Neutral Protease Domain 2"/>
    <property type="match status" value="1"/>
</dbReference>
<dbReference type="Gene3D" id="2.30.42.10">
    <property type="match status" value="1"/>
</dbReference>
<dbReference type="EMBL" id="BAABGZ010000027">
    <property type="protein sequence ID" value="GAA4358490.1"/>
    <property type="molecule type" value="Genomic_DNA"/>
</dbReference>
<evidence type="ECO:0000256" key="1">
    <source>
        <dbReference type="SAM" id="SignalP"/>
    </source>
</evidence>
<organism evidence="3 4">
    <name type="scientific">Hymenobacter saemangeumensis</name>
    <dbReference type="NCBI Taxonomy" id="1084522"/>
    <lineage>
        <taxon>Bacteria</taxon>
        <taxon>Pseudomonadati</taxon>
        <taxon>Bacteroidota</taxon>
        <taxon>Cytophagia</taxon>
        <taxon>Cytophagales</taxon>
        <taxon>Hymenobacteraceae</taxon>
        <taxon>Hymenobacter</taxon>
    </lineage>
</organism>
<proteinExistence type="predicted"/>
<gene>
    <name evidence="3" type="ORF">GCM10023185_24250</name>
</gene>
<dbReference type="InterPro" id="IPR007963">
    <property type="entry name" value="Peptidase_M61_catalytic"/>
</dbReference>
<dbReference type="PROSITE" id="PS50106">
    <property type="entry name" value="PDZ"/>
    <property type="match status" value="1"/>
</dbReference>
<reference evidence="4" key="1">
    <citation type="journal article" date="2019" name="Int. J. Syst. Evol. Microbiol.">
        <title>The Global Catalogue of Microorganisms (GCM) 10K type strain sequencing project: providing services to taxonomists for standard genome sequencing and annotation.</title>
        <authorList>
            <consortium name="The Broad Institute Genomics Platform"/>
            <consortium name="The Broad Institute Genome Sequencing Center for Infectious Disease"/>
            <person name="Wu L."/>
            <person name="Ma J."/>
        </authorList>
    </citation>
    <scope>NUCLEOTIDE SEQUENCE [LARGE SCALE GENOMIC DNA]</scope>
    <source>
        <strain evidence="4">JCM 17923</strain>
    </source>
</reference>
<dbReference type="InterPro" id="IPR024191">
    <property type="entry name" value="Peptidase_M61"/>
</dbReference>
<feature type="signal peptide" evidence="1">
    <location>
        <begin position="1"/>
        <end position="28"/>
    </location>
</feature>
<evidence type="ECO:0000259" key="2">
    <source>
        <dbReference type="PROSITE" id="PS50106"/>
    </source>
</evidence>
<comment type="caution">
    <text evidence="3">The sequence shown here is derived from an EMBL/GenBank/DDBJ whole genome shotgun (WGS) entry which is preliminary data.</text>
</comment>
<dbReference type="Gene3D" id="2.60.40.3650">
    <property type="match status" value="1"/>
</dbReference>
<dbReference type="InterPro" id="IPR036034">
    <property type="entry name" value="PDZ_sf"/>
</dbReference>
<feature type="domain" description="PDZ" evidence="2">
    <location>
        <begin position="496"/>
        <end position="565"/>
    </location>
</feature>
<evidence type="ECO:0000313" key="4">
    <source>
        <dbReference type="Proteomes" id="UP001501153"/>
    </source>
</evidence>
<keyword evidence="1" id="KW-0732">Signal</keyword>
<dbReference type="SUPFAM" id="SSF50156">
    <property type="entry name" value="PDZ domain-like"/>
    <property type="match status" value="1"/>
</dbReference>
<dbReference type="InterPro" id="IPR040756">
    <property type="entry name" value="Peptidase_M61_N"/>
</dbReference>
<evidence type="ECO:0000313" key="3">
    <source>
        <dbReference type="EMBL" id="GAA4358490.1"/>
    </source>
</evidence>
<dbReference type="Pfam" id="PF05299">
    <property type="entry name" value="Peptidase_M61"/>
    <property type="match status" value="1"/>
</dbReference>
<name>A0ABP8IH31_9BACT</name>
<dbReference type="SUPFAM" id="SSF55486">
    <property type="entry name" value="Metalloproteases ('zincins'), catalytic domain"/>
    <property type="match status" value="1"/>
</dbReference>
<dbReference type="InterPro" id="IPR001478">
    <property type="entry name" value="PDZ"/>
</dbReference>
<dbReference type="PIRSF" id="PIRSF016493">
    <property type="entry name" value="Glycyl_aminpptds"/>
    <property type="match status" value="1"/>
</dbReference>
<dbReference type="RefSeq" id="WP_345236316.1">
    <property type="nucleotide sequence ID" value="NZ_BAABGZ010000027.1"/>
</dbReference>